<dbReference type="EMBL" id="JAHRIN010079282">
    <property type="protein sequence ID" value="MEQ2219420.1"/>
    <property type="molecule type" value="Genomic_DNA"/>
</dbReference>
<gene>
    <name evidence="1" type="ORF">XENOCAPTIV_017566</name>
</gene>
<dbReference type="Proteomes" id="UP001434883">
    <property type="component" value="Unassembled WGS sequence"/>
</dbReference>
<dbReference type="Gene3D" id="1.20.1280.170">
    <property type="entry name" value="Exocyst complex component Exo70"/>
    <property type="match status" value="2"/>
</dbReference>
<comment type="caution">
    <text evidence="1">The sequence shown here is derived from an EMBL/GenBank/DDBJ whole genome shotgun (WGS) entry which is preliminary data.</text>
</comment>
<protein>
    <submittedName>
        <fullName evidence="1">Uncharacterized protein</fullName>
    </submittedName>
</protein>
<feature type="non-terminal residue" evidence="1">
    <location>
        <position position="1"/>
    </location>
</feature>
<sequence>EALDNLMLEGDNIVSAARRAIMRHDYSAVLTIFPILRHLKMNKSEFDSTLQVGALGLIAILFLQQLLDFHETAGAMLASQGTVTMTTQTTNSGHGDSQESGEFVQRADKAADRFLSAQVNPSLTFQTQKSFHSVCFSCRCANISFTKNPEKYHKYRPEEVEEMIEKLFDTSA</sequence>
<organism evidence="1 2">
    <name type="scientific">Xenoophorus captivus</name>
    <dbReference type="NCBI Taxonomy" id="1517983"/>
    <lineage>
        <taxon>Eukaryota</taxon>
        <taxon>Metazoa</taxon>
        <taxon>Chordata</taxon>
        <taxon>Craniata</taxon>
        <taxon>Vertebrata</taxon>
        <taxon>Euteleostomi</taxon>
        <taxon>Actinopterygii</taxon>
        <taxon>Neopterygii</taxon>
        <taxon>Teleostei</taxon>
        <taxon>Neoteleostei</taxon>
        <taxon>Acanthomorphata</taxon>
        <taxon>Ovalentaria</taxon>
        <taxon>Atherinomorphae</taxon>
        <taxon>Cyprinodontiformes</taxon>
        <taxon>Goodeidae</taxon>
        <taxon>Xenoophorus</taxon>
    </lineage>
</organism>
<name>A0ABV0SFU3_9TELE</name>
<evidence type="ECO:0000313" key="1">
    <source>
        <dbReference type="EMBL" id="MEQ2219420.1"/>
    </source>
</evidence>
<proteinExistence type="predicted"/>
<dbReference type="InterPro" id="IPR016159">
    <property type="entry name" value="Cullin_repeat-like_dom_sf"/>
</dbReference>
<evidence type="ECO:0000313" key="2">
    <source>
        <dbReference type="Proteomes" id="UP001434883"/>
    </source>
</evidence>
<accession>A0ABV0SFU3</accession>
<dbReference type="SUPFAM" id="SSF74788">
    <property type="entry name" value="Cullin repeat-like"/>
    <property type="match status" value="1"/>
</dbReference>
<reference evidence="1 2" key="1">
    <citation type="submission" date="2021-06" db="EMBL/GenBank/DDBJ databases">
        <authorList>
            <person name="Palmer J.M."/>
        </authorList>
    </citation>
    <scope>NUCLEOTIDE SEQUENCE [LARGE SCALE GENOMIC DNA]</scope>
    <source>
        <strain evidence="1 2">XC_2019</strain>
        <tissue evidence="1">Muscle</tissue>
    </source>
</reference>
<keyword evidence="2" id="KW-1185">Reference proteome</keyword>